<accession>A0A830ZV85</accession>
<dbReference type="GO" id="GO:0004482">
    <property type="term" value="F:mRNA 5'-cap (guanine-N7-)-methyltransferase activity"/>
    <property type="evidence" value="ECO:0007669"/>
    <property type="project" value="InterPro"/>
</dbReference>
<evidence type="ECO:0000256" key="4">
    <source>
        <dbReference type="ARBA" id="ARBA00012582"/>
    </source>
</evidence>
<name>A0A830ZV85_9RHAB</name>
<evidence type="ECO:0000256" key="19">
    <source>
        <dbReference type="ARBA" id="ARBA00024494"/>
    </source>
</evidence>
<evidence type="ECO:0000256" key="10">
    <source>
        <dbReference type="ARBA" id="ARBA00022695"/>
    </source>
</evidence>
<dbReference type="InterPro" id="IPR014023">
    <property type="entry name" value="Mononeg_RNA_pol_cat"/>
</dbReference>
<dbReference type="GO" id="GO:0016787">
    <property type="term" value="F:hydrolase activity"/>
    <property type="evidence" value="ECO:0007669"/>
    <property type="project" value="UniProtKB-KW"/>
</dbReference>
<organism evidence="29">
    <name type="scientific">Vitis varicosavirus</name>
    <dbReference type="NCBI Taxonomy" id="2812030"/>
    <lineage>
        <taxon>Viruses</taxon>
        <taxon>Riboviria</taxon>
        <taxon>Orthornavirae</taxon>
        <taxon>Negarnaviricota</taxon>
        <taxon>Haploviricotina</taxon>
        <taxon>Monjiviricetes</taxon>
        <taxon>Mononegavirales</taxon>
        <taxon>Rhabdoviridae</taxon>
        <taxon>Betarhabdovirinae</taxon>
        <taxon>Varicosavirus</taxon>
        <taxon>Varicosavirus vitis</taxon>
    </lineage>
</organism>
<dbReference type="PROSITE" id="PS50526">
    <property type="entry name" value="RDRP_SSRNA_NEG_NONSEG"/>
    <property type="match status" value="1"/>
</dbReference>
<sequence length="2008" mass="227132">MDTEEHHDMCFMSSDLDTGDNCNDDPMLTDFHLGNALNLDVVRYLVLRQSPGYQLYVPRFQFQAWRELKELLPASFERVVGFLSITCQILLSEEGRTHTLSPQLWKKLTRITTQGLIMKGIEIPITQYASAVDQLNIRVPEVIITCFNIILATISTLSEAIRGGKRAPYSEVTISHNYAMADLVPGSDLKLIVGRNLSAIVDTRDKKVYIGNYDSVLLFMDTLGQRICAIAGNQIGRSYHVGGAYGDDVFNSIVRMGDSILALNGNKGFEVIAMFESLVVAVILQKSPDHLGQESVFFQNCIDEATELCKELDHPTQTMCLIGQWVQTLYQIEVDVLSNLFCIYRIWGHPEVDIRAGMEKVYMKAMVDKITVRQSEGLTLCQFRHMFLQSYLGKHRRYPPMTVEGSGYVSDCLNRGLPVDHKSHGYVLTDYLEVQIHQIWQVPETYDVCHILNDKAVSPTRRELYESISSGSGTVNGTMRRGIIRWMEGDSIRCREFLESIDNDGLEQDDMIIGMYEKEREIKVKARMFSLMSEKMRMYVVLTEELIANHILPYFPEITMKDPLNVQTRKIWKVGGMGQYELNPNINIDFEKWNLNMRPEFTNGLFEQMDRMFGFSNLILRTHDIFRESYIYSCSGKYLPFIKHDMLMLDPPMAYIGHLGGFEGLRQKGWTVATVCLLSYTAWQTKLDMTLLGQGDNQVIKLYMPTRKWGNLLYTEEAKKRESIELTNLYLDKMRLNFNDAGLPIKVRETWISSRLFMYGKNMYLDGRGLPQWTKKLLRSYALSNEGTLTISGVIGTIATNMSAAASVSDSPDVMYVLFLFMGEWSLEYLLQYHPFTRKSVRAGDRMEFQIPGSKKMIKTTPIFLHRLMTSILMVPTAVGGSVTIPLTGFIMRGFPDHASEGYAWLNMLRGVPSEFQSIFENWYTFKKNPSIQYDMLVQSPWSLNHHKPPTPGVQSREMVRGWLMSGRFSKNRFLANMGMIQKTFDRKEICKELISSPMNPLITYEVFNSFPQSYYDSVLRRLEGTRSVRKLAMRESYTIPIVCKLMEVEFTHIAYLAWRGEIAGDLFSNCATLQARTARDVGWEVELHGITTPHPLEYLFDTVCHGFNPDCVGGDYILVRTDPDGKYPPYLGSKVKTKVVSMQDEGARGEPLICANARLARYMKWLDLGENIVNVVKTCTETLCDTNIFDNFYDLSPGCEGYTGCSEHRFNPSAASDGCFINYQAQLGSKVYMSGDYMPTYGKGKANYTIHFQAMFCLLQYIAARRSCSTSTHHHLSCQTCIVPCDDSIADIQSAHPSIDRAFSSETATLLRDTLGFLKDRPEVSIHPREYLTVGNDIPFSEESISRTQCYYGFSYMLAVKCALSILSKGRENDGLGLEDLQSFPRVYAYKLFVGTIVESTYNILLAMFVLRSGGGLGAINMLKAKKALIRHLDRTPIDKFKELASLCLGRQSKLGLVRESIPTGQFPEDPSAFLRGTKTCLTELVNESSGFICNFPKRMVIGRLSIVEKEYRIILGMVGMAQLSCMECGGIITSEDSLTEFECRAGHMTGLLGRVVLTSCSLDRMSKLLTVKKMICIENSTQEPLLLSCHVRQLGSLFRNIGQSRSEVRERRRINAPTASLYKWTAVLSSLRDSPDVVIVLGDGTGGTSLVLSQRFQSATIFPLAKFEKHKVIPQDSDSLHPFLSRGARNIKYDLLDVLPDDINSSRWTLEMSLALHKMSGNILIVSDIEGMDSMTIYDRITECIVGLGVEYVIKIYAGDVLDCHLSTLRFQRVVTTQHANGDLGELFLLSSGLSVSSRTKPDGVDDAKEQSMVEKRFPRATSLSWALARGRLASLGTSIGRRLLLGDPATLIAAFLGHVNSRYRFPQDRIRSYDPRNLTDGILIRLIRAFKIILASFSSERIYTCEWYNRLTLARAGMGERDGHLFRQRINIALHPTTHIDSLSEDEHASRTIRGFRCRIYIIDSFAQVATLASERSTRSRHADDYDLIDGTETVETASDLSFQS</sequence>
<evidence type="ECO:0000313" key="29">
    <source>
        <dbReference type="EMBL" id="BCS90308.1"/>
    </source>
</evidence>
<comment type="catalytic activity">
    <reaction evidence="25">
        <text>a 5'-end (5'-triphosphoguanosine)-adenylyl-adenylyl-cytidylyl-adenosine in mRNA + 2 S-adenosyl-L-methionine = a 5'-end (N(7)-methyl 5'-triphosphoguanosine)-(2'-O-methyladenylyl)-adenylyl-cytidylyl-adenosine in mRNA + 2 S-adenosyl-L-homocysteine + H(+)</text>
        <dbReference type="Rhea" id="RHEA:65376"/>
        <dbReference type="Rhea" id="RHEA-COMP:16797"/>
        <dbReference type="Rhea" id="RHEA-COMP:16798"/>
        <dbReference type="ChEBI" id="CHEBI:15378"/>
        <dbReference type="ChEBI" id="CHEBI:57856"/>
        <dbReference type="ChEBI" id="CHEBI:59789"/>
        <dbReference type="ChEBI" id="CHEBI:156483"/>
        <dbReference type="ChEBI" id="CHEBI:156484"/>
        <dbReference type="EC" id="2.1.1.375"/>
    </reaction>
</comment>
<keyword evidence="15" id="KW-0693">Viral RNA replication</keyword>
<dbReference type="Pfam" id="PF00946">
    <property type="entry name" value="Mononeg_RNA_pol"/>
    <property type="match status" value="1"/>
</dbReference>
<evidence type="ECO:0000256" key="14">
    <source>
        <dbReference type="ARBA" id="ARBA00022844"/>
    </source>
</evidence>
<comment type="catalytic activity">
    <reaction evidence="24">
        <text>a 5'-end (5'-triphosphoguanosine)-adenylyl-adenylyl-cytidylyl-adenosine in mRNA + S-adenosyl-L-methionine = a 5'-end (5'-triphosphoguanosine)-(2'-O-methyladenylyl)-adenylyl-cytidylyl-adenosine in mRNA + S-adenosyl-L-homocysteine + H(+)</text>
        <dbReference type="Rhea" id="RHEA:65380"/>
        <dbReference type="Rhea" id="RHEA-COMP:16797"/>
        <dbReference type="Rhea" id="RHEA-COMP:16801"/>
        <dbReference type="ChEBI" id="CHEBI:15378"/>
        <dbReference type="ChEBI" id="CHEBI:57856"/>
        <dbReference type="ChEBI" id="CHEBI:59789"/>
        <dbReference type="ChEBI" id="CHEBI:156482"/>
        <dbReference type="ChEBI" id="CHEBI:156484"/>
    </reaction>
</comment>
<evidence type="ECO:0000256" key="3">
    <source>
        <dbReference type="ARBA" id="ARBA00012494"/>
    </source>
</evidence>
<evidence type="ECO:0000256" key="11">
    <source>
        <dbReference type="ARBA" id="ARBA00022741"/>
    </source>
</evidence>
<dbReference type="Pfam" id="PF14318">
    <property type="entry name" value="Mononeg_mRNAcap"/>
    <property type="match status" value="1"/>
</dbReference>
<keyword evidence="14" id="KW-0946">Virion</keyword>
<evidence type="ECO:0000256" key="20">
    <source>
        <dbReference type="ARBA" id="ARBA00024499"/>
    </source>
</evidence>
<dbReference type="GO" id="GO:0005524">
    <property type="term" value="F:ATP binding"/>
    <property type="evidence" value="ECO:0007669"/>
    <property type="project" value="UniProtKB-KW"/>
</dbReference>
<comment type="catalytic activity">
    <reaction evidence="20">
        <text>a 5'-end (5'-triphosphoguanosine)-(2'-O-methyladenylyl)-adenylyl-cytidylyl-adenosine in mRNA + S-adenosyl-L-methionine = a 5'-end (N(7)-methyl 5'-triphosphoguanosine)-(2'-O-methyladenylyl)-adenylyl-cytidylyl-adenosine in mRNA + S-adenosyl-L-homocysteine</text>
        <dbReference type="Rhea" id="RHEA:65440"/>
        <dbReference type="Rhea" id="RHEA-COMP:16798"/>
        <dbReference type="Rhea" id="RHEA-COMP:16801"/>
        <dbReference type="ChEBI" id="CHEBI:57856"/>
        <dbReference type="ChEBI" id="CHEBI:59789"/>
        <dbReference type="ChEBI" id="CHEBI:156482"/>
        <dbReference type="ChEBI" id="CHEBI:156483"/>
    </reaction>
</comment>
<evidence type="ECO:0000256" key="16">
    <source>
        <dbReference type="ARBA" id="ARBA00023042"/>
    </source>
</evidence>
<evidence type="ECO:0000256" key="22">
    <source>
        <dbReference type="ARBA" id="ARBA00030436"/>
    </source>
</evidence>
<keyword evidence="6" id="KW-0489">Methyltransferase</keyword>
<dbReference type="EC" id="2.1.1.375" evidence="21"/>
<dbReference type="EMBL" id="LC604719">
    <property type="protein sequence ID" value="BCS90308.1"/>
    <property type="molecule type" value="Viral_cRNA"/>
</dbReference>
<dbReference type="GO" id="GO:0003968">
    <property type="term" value="F:RNA-directed RNA polymerase activity"/>
    <property type="evidence" value="ECO:0007669"/>
    <property type="project" value="UniProtKB-KW"/>
</dbReference>
<dbReference type="KEGG" id="vg:80554653"/>
<keyword evidence="13" id="KW-0067">ATP-binding</keyword>
<evidence type="ECO:0000256" key="18">
    <source>
        <dbReference type="ARBA" id="ARBA00023268"/>
    </source>
</evidence>
<feature type="domain" description="RdRp catalytic" evidence="27">
    <location>
        <begin position="582"/>
        <end position="767"/>
    </location>
</feature>
<protein>
    <recommendedName>
        <fullName evidence="23">Replicase</fullName>
        <ecNumber evidence="21">2.1.1.375</ecNumber>
        <ecNumber evidence="3">2.7.7.48</ecNumber>
        <ecNumber evidence="4">2.7.7.88</ecNumber>
    </recommendedName>
    <alternativeName>
        <fullName evidence="22">Transcriptase</fullName>
    </alternativeName>
</protein>
<keyword evidence="18" id="KW-0511">Multifunctional enzyme</keyword>
<evidence type="ECO:0000256" key="1">
    <source>
        <dbReference type="ARBA" id="ARBA00004192"/>
    </source>
</evidence>
<keyword evidence="11" id="KW-0547">Nucleotide-binding</keyword>
<comment type="catalytic activity">
    <reaction evidence="19">
        <text>a 5'-end triphospho-adenylyl-adenylyl-cytidylyl-adenosine in mRNA + GDP + H(+) = a 5'-end (5'-triphosphoguanosine)-adenylyl-adenylyl-cytidylyl-adenosine in mRNA + diphosphate</text>
        <dbReference type="Rhea" id="RHEA:65436"/>
        <dbReference type="Rhea" id="RHEA-COMP:16797"/>
        <dbReference type="Rhea" id="RHEA-COMP:16799"/>
        <dbReference type="ChEBI" id="CHEBI:15378"/>
        <dbReference type="ChEBI" id="CHEBI:33019"/>
        <dbReference type="ChEBI" id="CHEBI:58189"/>
        <dbReference type="ChEBI" id="CHEBI:156484"/>
        <dbReference type="ChEBI" id="CHEBI:156503"/>
        <dbReference type="EC" id="2.7.7.88"/>
    </reaction>
</comment>
<evidence type="ECO:0000256" key="2">
    <source>
        <dbReference type="ARBA" id="ARBA00004328"/>
    </source>
</evidence>
<keyword evidence="7" id="KW-0507">mRNA processing</keyword>
<comment type="subcellular location">
    <subcellularLocation>
        <location evidence="1">Host cytoplasm</location>
    </subcellularLocation>
    <subcellularLocation>
        <location evidence="2">Virion</location>
    </subcellularLocation>
</comment>
<evidence type="ECO:0000259" key="27">
    <source>
        <dbReference type="PROSITE" id="PS50526"/>
    </source>
</evidence>
<dbReference type="InterPro" id="IPR025786">
    <property type="entry name" value="Mononega_L_MeTrfase"/>
</dbReference>
<keyword evidence="10" id="KW-0548">Nucleotidyltransferase</keyword>
<evidence type="ECO:0000256" key="6">
    <source>
        <dbReference type="ARBA" id="ARBA00022603"/>
    </source>
</evidence>
<feature type="domain" description="Mononegavirus-type SAM-dependent 2'-O-MTase" evidence="28">
    <location>
        <begin position="1614"/>
        <end position="1792"/>
    </location>
</feature>
<comment type="catalytic activity">
    <reaction evidence="26">
        <text>GTP + H2O = GDP + phosphate + H(+)</text>
        <dbReference type="Rhea" id="RHEA:19669"/>
        <dbReference type="ChEBI" id="CHEBI:15377"/>
        <dbReference type="ChEBI" id="CHEBI:15378"/>
        <dbReference type="ChEBI" id="CHEBI:37565"/>
        <dbReference type="ChEBI" id="CHEBI:43474"/>
        <dbReference type="ChEBI" id="CHEBI:58189"/>
    </reaction>
</comment>
<dbReference type="EC" id="2.7.7.88" evidence="4"/>
<dbReference type="PROSITE" id="PS51590">
    <property type="entry name" value="SAM_MT_MNV_L"/>
    <property type="match status" value="1"/>
</dbReference>
<evidence type="ECO:0000256" key="26">
    <source>
        <dbReference type="ARBA" id="ARBA00048548"/>
    </source>
</evidence>
<evidence type="ECO:0000256" key="13">
    <source>
        <dbReference type="ARBA" id="ARBA00022840"/>
    </source>
</evidence>
<dbReference type="GeneID" id="80554653"/>
<dbReference type="RefSeq" id="YP_010840933.1">
    <property type="nucleotide sequence ID" value="NC_079129.1"/>
</dbReference>
<evidence type="ECO:0000256" key="12">
    <source>
        <dbReference type="ARBA" id="ARBA00022801"/>
    </source>
</evidence>
<evidence type="ECO:0000256" key="9">
    <source>
        <dbReference type="ARBA" id="ARBA00022691"/>
    </source>
</evidence>
<keyword evidence="9" id="KW-0949">S-adenosyl-L-methionine</keyword>
<evidence type="ECO:0000256" key="21">
    <source>
        <dbReference type="ARBA" id="ARBA00026099"/>
    </source>
</evidence>
<keyword evidence="5" id="KW-0696">RNA-directed RNA polymerase</keyword>
<keyword evidence="17" id="KW-1035">Host cytoplasm</keyword>
<evidence type="ECO:0000256" key="8">
    <source>
        <dbReference type="ARBA" id="ARBA00022679"/>
    </source>
</evidence>
<proteinExistence type="predicted"/>
<dbReference type="InterPro" id="IPR026890">
    <property type="entry name" value="Mononeg_mRNAcap"/>
</dbReference>
<reference evidence="29" key="1">
    <citation type="submission" date="2021-02" db="EMBL/GenBank/DDBJ databases">
        <title>High-throughput sequencing identified novel Varicosavirus, Emaravirus and Deltapartitivirus from Vitis coignetiae.</title>
        <authorList>
            <person name="Nabeshima T."/>
            <person name="Abe J."/>
        </authorList>
    </citation>
    <scope>NUCLEOTIDE SEQUENCE</scope>
    <source>
        <strain evidence="29">H1</strain>
    </source>
</reference>
<evidence type="ECO:0000256" key="23">
    <source>
        <dbReference type="ARBA" id="ARBA00031012"/>
    </source>
</evidence>
<dbReference type="GO" id="GO:0044423">
    <property type="term" value="C:virion component"/>
    <property type="evidence" value="ECO:0007669"/>
    <property type="project" value="UniProtKB-KW"/>
</dbReference>
<evidence type="ECO:0000256" key="24">
    <source>
        <dbReference type="ARBA" id="ARBA00047332"/>
    </source>
</evidence>
<evidence type="ECO:0000259" key="28">
    <source>
        <dbReference type="PROSITE" id="PS51590"/>
    </source>
</evidence>
<dbReference type="EC" id="2.7.7.48" evidence="3"/>
<keyword evidence="12" id="KW-0378">Hydrolase</keyword>
<evidence type="ECO:0000256" key="17">
    <source>
        <dbReference type="ARBA" id="ARBA00023200"/>
    </source>
</evidence>
<dbReference type="GO" id="GO:0030430">
    <property type="term" value="C:host cell cytoplasm"/>
    <property type="evidence" value="ECO:0007669"/>
    <property type="project" value="UniProtKB-SubCell"/>
</dbReference>
<keyword evidence="16" id="KW-0506">mRNA capping</keyword>
<evidence type="ECO:0000256" key="25">
    <source>
        <dbReference type="ARBA" id="ARBA00047370"/>
    </source>
</evidence>
<keyword evidence="8" id="KW-0808">Transferase</keyword>
<evidence type="ECO:0000256" key="15">
    <source>
        <dbReference type="ARBA" id="ARBA00022953"/>
    </source>
</evidence>
<evidence type="ECO:0000256" key="5">
    <source>
        <dbReference type="ARBA" id="ARBA00022484"/>
    </source>
</evidence>
<evidence type="ECO:0000256" key="7">
    <source>
        <dbReference type="ARBA" id="ARBA00022664"/>
    </source>
</evidence>